<organism evidence="7 8">
    <name type="scientific">Klebsiella michiganensis</name>
    <dbReference type="NCBI Taxonomy" id="1134687"/>
    <lineage>
        <taxon>Bacteria</taxon>
        <taxon>Pseudomonadati</taxon>
        <taxon>Pseudomonadota</taxon>
        <taxon>Gammaproteobacteria</taxon>
        <taxon>Enterobacterales</taxon>
        <taxon>Enterobacteriaceae</taxon>
        <taxon>Klebsiella/Raoultella group</taxon>
        <taxon>Klebsiella</taxon>
    </lineage>
</organism>
<evidence type="ECO:0000256" key="4">
    <source>
        <dbReference type="ARBA" id="ARBA00023136"/>
    </source>
</evidence>
<protein>
    <submittedName>
        <fullName evidence="7">MFS transporter</fullName>
    </submittedName>
</protein>
<evidence type="ECO:0000256" key="1">
    <source>
        <dbReference type="ARBA" id="ARBA00022475"/>
    </source>
</evidence>
<feature type="non-terminal residue" evidence="7">
    <location>
        <position position="1"/>
    </location>
</feature>
<evidence type="ECO:0000256" key="5">
    <source>
        <dbReference type="SAM" id="Phobius"/>
    </source>
</evidence>
<evidence type="ECO:0000256" key="3">
    <source>
        <dbReference type="ARBA" id="ARBA00022989"/>
    </source>
</evidence>
<dbReference type="InterPro" id="IPR036259">
    <property type="entry name" value="MFS_trans_sf"/>
</dbReference>
<keyword evidence="1" id="KW-1003">Cell membrane</keyword>
<feature type="transmembrane region" description="Helical" evidence="5">
    <location>
        <begin position="57"/>
        <end position="82"/>
    </location>
</feature>
<reference evidence="7 8" key="1">
    <citation type="submission" date="2017-11" db="EMBL/GenBank/DDBJ databases">
        <authorList>
            <person name="Han C.G."/>
        </authorList>
    </citation>
    <scope>NUCLEOTIDE SEQUENCE [LARGE SCALE GENOMIC DNA]</scope>
    <source>
        <strain evidence="7 8">A2</strain>
    </source>
</reference>
<dbReference type="GO" id="GO:0022857">
    <property type="term" value="F:transmembrane transporter activity"/>
    <property type="evidence" value="ECO:0007669"/>
    <property type="project" value="InterPro"/>
</dbReference>
<dbReference type="EMBL" id="PIET01001136">
    <property type="protein sequence ID" value="PLM52394.1"/>
    <property type="molecule type" value="Genomic_DNA"/>
</dbReference>
<feature type="transmembrane region" description="Helical" evidence="5">
    <location>
        <begin position="88"/>
        <end position="107"/>
    </location>
</feature>
<dbReference type="Gene3D" id="1.20.1250.20">
    <property type="entry name" value="MFS general substrate transporter like domains"/>
    <property type="match status" value="1"/>
</dbReference>
<dbReference type="AlphaFoldDB" id="A0A2J4YNM6"/>
<evidence type="ECO:0000256" key="2">
    <source>
        <dbReference type="ARBA" id="ARBA00022692"/>
    </source>
</evidence>
<reference evidence="7 8" key="2">
    <citation type="submission" date="2018-01" db="EMBL/GenBank/DDBJ databases">
        <title>Genomic study of Klebsiella pneumoniae.</title>
        <authorList>
            <person name="Yang Y."/>
            <person name="Bicalho R."/>
        </authorList>
    </citation>
    <scope>NUCLEOTIDE SEQUENCE [LARGE SCALE GENOMIC DNA]</scope>
    <source>
        <strain evidence="7 8">A2</strain>
    </source>
</reference>
<feature type="transmembrane region" description="Helical" evidence="5">
    <location>
        <begin position="6"/>
        <end position="36"/>
    </location>
</feature>
<evidence type="ECO:0000313" key="7">
    <source>
        <dbReference type="EMBL" id="PLM52394.1"/>
    </source>
</evidence>
<gene>
    <name evidence="7" type="ORF">CWM85_27040</name>
</gene>
<dbReference type="Proteomes" id="UP000234661">
    <property type="component" value="Unassembled WGS sequence"/>
</dbReference>
<sequence length="121" mass="12382">VLASLAIFSIVSLFLGLFSYTPAILIVGSAVWGVTFGGAATLLNTALADAAEDGADVAISMTVVSWNAAIALGGITGGIILQGPGVNGLPWVILILALVSFLIVKINSEYAFPHPIRDEAE</sequence>
<keyword evidence="4 5" id="KW-0472">Membrane</keyword>
<comment type="caution">
    <text evidence="7">The sequence shown here is derived from an EMBL/GenBank/DDBJ whole genome shotgun (WGS) entry which is preliminary data.</text>
</comment>
<accession>A0A2J4YNM6</accession>
<evidence type="ECO:0000259" key="6">
    <source>
        <dbReference type="PROSITE" id="PS50850"/>
    </source>
</evidence>
<proteinExistence type="predicted"/>
<evidence type="ECO:0000313" key="8">
    <source>
        <dbReference type="Proteomes" id="UP000234661"/>
    </source>
</evidence>
<name>A0A2J4YNM6_9ENTR</name>
<keyword evidence="2 5" id="KW-0812">Transmembrane</keyword>
<feature type="domain" description="Major facilitator superfamily (MFS) profile" evidence="6">
    <location>
        <begin position="1"/>
        <end position="121"/>
    </location>
</feature>
<dbReference type="SUPFAM" id="SSF103473">
    <property type="entry name" value="MFS general substrate transporter"/>
    <property type="match status" value="1"/>
</dbReference>
<keyword evidence="3 5" id="KW-1133">Transmembrane helix</keyword>
<dbReference type="PROSITE" id="PS50850">
    <property type="entry name" value="MFS"/>
    <property type="match status" value="1"/>
</dbReference>
<dbReference type="InterPro" id="IPR020846">
    <property type="entry name" value="MFS_dom"/>
</dbReference>